<dbReference type="SUPFAM" id="SSF51197">
    <property type="entry name" value="Clavaminate synthase-like"/>
    <property type="match status" value="1"/>
</dbReference>
<evidence type="ECO:0000256" key="7">
    <source>
        <dbReference type="ARBA" id="ARBA00031011"/>
    </source>
</evidence>
<protein>
    <recommendedName>
        <fullName evidence="5">2-oxoglutarate-dependent ethylene/succinate-forming enzyme</fullName>
        <ecNumber evidence="4">1.13.12.19</ecNumber>
        <ecNumber evidence="3">1.14.20.7</ecNumber>
    </recommendedName>
    <alternativeName>
        <fullName evidence="7">2-oxoglutarate dioxygenase (ethylene-forming)</fullName>
    </alternativeName>
    <alternativeName>
        <fullName evidence="8">2-oxoglutarate/L-arginine monooxygenase/decarboxylase (succinate-forming)</fullName>
    </alternativeName>
</protein>
<dbReference type="EC" id="1.13.12.19" evidence="4"/>
<organism evidence="13 14">
    <name type="scientific">Marinibaculum pumilum</name>
    <dbReference type="NCBI Taxonomy" id="1766165"/>
    <lineage>
        <taxon>Bacteria</taxon>
        <taxon>Pseudomonadati</taxon>
        <taxon>Pseudomonadota</taxon>
        <taxon>Alphaproteobacteria</taxon>
        <taxon>Rhodospirillales</taxon>
        <taxon>Rhodospirillaceae</taxon>
        <taxon>Marinibaculum</taxon>
    </lineage>
</organism>
<dbReference type="EMBL" id="JBHRTR010000054">
    <property type="protein sequence ID" value="MFC3231229.1"/>
    <property type="molecule type" value="Genomic_DNA"/>
</dbReference>
<dbReference type="Proteomes" id="UP001595528">
    <property type="component" value="Unassembled WGS sequence"/>
</dbReference>
<proteinExistence type="inferred from homology"/>
<dbReference type="InterPro" id="IPR027443">
    <property type="entry name" value="IPNS-like_sf"/>
</dbReference>
<gene>
    <name evidence="13" type="ORF">ACFOGJ_28535</name>
</gene>
<dbReference type="PRINTS" id="PR00682">
    <property type="entry name" value="IPNSYNTHASE"/>
</dbReference>
<dbReference type="InterPro" id="IPR050231">
    <property type="entry name" value="Iron_ascorbate_oxido_reductase"/>
</dbReference>
<keyword evidence="14" id="KW-1185">Reference proteome</keyword>
<evidence type="ECO:0000313" key="13">
    <source>
        <dbReference type="EMBL" id="MFC3231229.1"/>
    </source>
</evidence>
<evidence type="ECO:0000256" key="9">
    <source>
        <dbReference type="ARBA" id="ARBA00047725"/>
    </source>
</evidence>
<keyword evidence="11" id="KW-0560">Oxidoreductase</keyword>
<comment type="pathway">
    <text evidence="2">Alkene biosynthesis; ethylene biosynthesis via 2-oxoglutarate.</text>
</comment>
<comment type="catalytic activity">
    <reaction evidence="10">
        <text>L-arginine + 2-oxoglutarate + O2 = guanidine + L-glutamate 5-semialdehyde + succinate + CO2</text>
        <dbReference type="Rhea" id="RHEA:31535"/>
        <dbReference type="ChEBI" id="CHEBI:15379"/>
        <dbReference type="ChEBI" id="CHEBI:16526"/>
        <dbReference type="ChEBI" id="CHEBI:16810"/>
        <dbReference type="ChEBI" id="CHEBI:30031"/>
        <dbReference type="ChEBI" id="CHEBI:30087"/>
        <dbReference type="ChEBI" id="CHEBI:32682"/>
        <dbReference type="ChEBI" id="CHEBI:58066"/>
        <dbReference type="EC" id="1.14.20.7"/>
    </reaction>
</comment>
<evidence type="ECO:0000313" key="14">
    <source>
        <dbReference type="Proteomes" id="UP001595528"/>
    </source>
</evidence>
<evidence type="ECO:0000256" key="1">
    <source>
        <dbReference type="ARBA" id="ARBA00001954"/>
    </source>
</evidence>
<dbReference type="InterPro" id="IPR005123">
    <property type="entry name" value="Oxoglu/Fe-dep_dioxygenase_dom"/>
</dbReference>
<name>A0ABV7L9M5_9PROT</name>
<feature type="domain" description="Fe2OG dioxygenase" evidence="12">
    <location>
        <begin position="163"/>
        <end position="270"/>
    </location>
</feature>
<dbReference type="Pfam" id="PF03171">
    <property type="entry name" value="2OG-FeII_Oxy"/>
    <property type="match status" value="1"/>
</dbReference>
<evidence type="ECO:0000256" key="6">
    <source>
        <dbReference type="ARBA" id="ARBA00022666"/>
    </source>
</evidence>
<comment type="caution">
    <text evidence="13">The sequence shown here is derived from an EMBL/GenBank/DDBJ whole genome shotgun (WGS) entry which is preliminary data.</text>
</comment>
<dbReference type="PROSITE" id="PS51471">
    <property type="entry name" value="FE2OG_OXY"/>
    <property type="match status" value="1"/>
</dbReference>
<comment type="cofactor">
    <cofactor evidence="1">
        <name>Fe(2+)</name>
        <dbReference type="ChEBI" id="CHEBI:29033"/>
    </cofactor>
</comment>
<evidence type="ECO:0000256" key="10">
    <source>
        <dbReference type="ARBA" id="ARBA00049359"/>
    </source>
</evidence>
<sequence length="310" mass="33656">MSGGRAEIPVLDLADWRGGAAPALAAALRHALEKVGFHFVTGHGIDWSIVEATFAECRRFHALPEAAKASLPVTRQITGYVGVGSGTTRTTALYDGGQANRVAAFLCKREEEGLNHWPEGLPGFRERVLDYMAAVDALAQRLLPLYEQALGLPAGWLAGRFAPADMHMRLAWYPAEPAGDARAADGEGFGVAPHTDNSFMTFLPQNDLPGLWIRPAGRDWTEAPHLPGSFLVNSGDALQRWSGGRVLSTEHFVRNRSGRERVSIPLFYGPDADTVLDGMPGHGSAVPVTYGAYTQWFSDRTYWGDDSPMP</sequence>
<keyword evidence="11" id="KW-0479">Metal-binding</keyword>
<evidence type="ECO:0000256" key="8">
    <source>
        <dbReference type="ARBA" id="ARBA00031282"/>
    </source>
</evidence>
<evidence type="ECO:0000256" key="3">
    <source>
        <dbReference type="ARBA" id="ARBA00012293"/>
    </source>
</evidence>
<evidence type="ECO:0000256" key="11">
    <source>
        <dbReference type="RuleBase" id="RU003682"/>
    </source>
</evidence>
<dbReference type="RefSeq" id="WP_379906693.1">
    <property type="nucleotide sequence ID" value="NZ_JBHRTR010000054.1"/>
</dbReference>
<dbReference type="EC" id="1.14.20.7" evidence="3"/>
<comment type="similarity">
    <text evidence="11">Belongs to the iron/ascorbate-dependent oxidoreductase family.</text>
</comment>
<keyword evidence="11" id="KW-0408">Iron</keyword>
<dbReference type="Gene3D" id="2.60.120.330">
    <property type="entry name" value="B-lactam Antibiotic, Isopenicillin N Synthase, Chain"/>
    <property type="match status" value="1"/>
</dbReference>
<dbReference type="InterPro" id="IPR044861">
    <property type="entry name" value="IPNS-like_FE2OG_OXY"/>
</dbReference>
<reference evidence="14" key="1">
    <citation type="journal article" date="2019" name="Int. J. Syst. Evol. Microbiol.">
        <title>The Global Catalogue of Microorganisms (GCM) 10K type strain sequencing project: providing services to taxonomists for standard genome sequencing and annotation.</title>
        <authorList>
            <consortium name="The Broad Institute Genomics Platform"/>
            <consortium name="The Broad Institute Genome Sequencing Center for Infectious Disease"/>
            <person name="Wu L."/>
            <person name="Ma J."/>
        </authorList>
    </citation>
    <scope>NUCLEOTIDE SEQUENCE [LARGE SCALE GENOMIC DNA]</scope>
    <source>
        <strain evidence="14">KCTC 42964</strain>
    </source>
</reference>
<evidence type="ECO:0000256" key="4">
    <source>
        <dbReference type="ARBA" id="ARBA00012531"/>
    </source>
</evidence>
<keyword evidence="6" id="KW-0266">Ethylene biosynthesis</keyword>
<accession>A0ABV7L9M5</accession>
<dbReference type="Pfam" id="PF14226">
    <property type="entry name" value="DIOX_N"/>
    <property type="match status" value="1"/>
</dbReference>
<evidence type="ECO:0000256" key="2">
    <source>
        <dbReference type="ARBA" id="ARBA00004767"/>
    </source>
</evidence>
<dbReference type="InterPro" id="IPR026992">
    <property type="entry name" value="DIOX_N"/>
</dbReference>
<dbReference type="GO" id="GO:0051213">
    <property type="term" value="F:dioxygenase activity"/>
    <property type="evidence" value="ECO:0007669"/>
    <property type="project" value="UniProtKB-KW"/>
</dbReference>
<comment type="catalytic activity">
    <reaction evidence="9">
        <text>2-oxoglutarate + O2 + 2 H(+) = ethene + 3 CO2 + H2O</text>
        <dbReference type="Rhea" id="RHEA:31523"/>
        <dbReference type="ChEBI" id="CHEBI:15377"/>
        <dbReference type="ChEBI" id="CHEBI:15378"/>
        <dbReference type="ChEBI" id="CHEBI:15379"/>
        <dbReference type="ChEBI" id="CHEBI:16526"/>
        <dbReference type="ChEBI" id="CHEBI:16810"/>
        <dbReference type="ChEBI" id="CHEBI:18153"/>
        <dbReference type="EC" id="1.13.12.19"/>
    </reaction>
</comment>
<evidence type="ECO:0000256" key="5">
    <source>
        <dbReference type="ARBA" id="ARBA00019045"/>
    </source>
</evidence>
<dbReference type="PANTHER" id="PTHR47990">
    <property type="entry name" value="2-OXOGLUTARATE (2OG) AND FE(II)-DEPENDENT OXYGENASE SUPERFAMILY PROTEIN-RELATED"/>
    <property type="match status" value="1"/>
</dbReference>
<evidence type="ECO:0000259" key="12">
    <source>
        <dbReference type="PROSITE" id="PS51471"/>
    </source>
</evidence>
<keyword evidence="13" id="KW-0223">Dioxygenase</keyword>